<dbReference type="Proteomes" id="UP000282184">
    <property type="component" value="Unassembled WGS sequence"/>
</dbReference>
<keyword evidence="2" id="KW-1185">Reference proteome</keyword>
<name>A0A3S0J6W4_9BACT</name>
<dbReference type="OrthoDB" id="571914at2"/>
<reference evidence="1 2" key="1">
    <citation type="submission" date="2018-12" db="EMBL/GenBank/DDBJ databases">
        <title>Hymenobacter gummosus sp. nov., isolated from a spring.</title>
        <authorList>
            <person name="Nie L."/>
        </authorList>
    </citation>
    <scope>NUCLEOTIDE SEQUENCE [LARGE SCALE GENOMIC DNA]</scope>
    <source>
        <strain evidence="1 2">KCTC 52166</strain>
    </source>
</reference>
<dbReference type="RefSeq" id="WP_126695431.1">
    <property type="nucleotide sequence ID" value="NZ_RXOF01000016.1"/>
</dbReference>
<comment type="caution">
    <text evidence="1">The sequence shown here is derived from an EMBL/GenBank/DDBJ whole genome shotgun (WGS) entry which is preliminary data.</text>
</comment>
<dbReference type="AlphaFoldDB" id="A0A3S0J6W4"/>
<evidence type="ECO:0000313" key="1">
    <source>
        <dbReference type="EMBL" id="RTQ46267.1"/>
    </source>
</evidence>
<evidence type="ECO:0000313" key="2">
    <source>
        <dbReference type="Proteomes" id="UP000282184"/>
    </source>
</evidence>
<dbReference type="EMBL" id="RXOF01000016">
    <property type="protein sequence ID" value="RTQ46267.1"/>
    <property type="molecule type" value="Genomic_DNA"/>
</dbReference>
<sequence>MADFVPPGWQIEQQLRADLGGDSRPDAVLMLIEPERDGADRRRLLVVLLARGTADWQRVGLGPRVLLCSGCFGPLDGAPRVRILNHVLLVQQDGGSRYAIDRTQRFRYEPATGRMRFIGEERDVLDRHSLSNAHYSSNLLTGQQRIDVNVPEKQTITSSRRRAFSLAAWYLESVDNECNAQACLPWLPASHNHYDGLPR</sequence>
<gene>
    <name evidence="1" type="ORF">EJV47_22325</name>
</gene>
<accession>A0A3S0J6W4</accession>
<proteinExistence type="predicted"/>
<protein>
    <submittedName>
        <fullName evidence="1">Uncharacterized protein</fullName>
    </submittedName>
</protein>
<organism evidence="1 2">
    <name type="scientific">Hymenobacter gummosus</name>
    <dbReference type="NCBI Taxonomy" id="1776032"/>
    <lineage>
        <taxon>Bacteria</taxon>
        <taxon>Pseudomonadati</taxon>
        <taxon>Bacteroidota</taxon>
        <taxon>Cytophagia</taxon>
        <taxon>Cytophagales</taxon>
        <taxon>Hymenobacteraceae</taxon>
        <taxon>Hymenobacter</taxon>
    </lineage>
</organism>